<dbReference type="Proteomes" id="UP000812440">
    <property type="component" value="Chromosome 8_10"/>
</dbReference>
<reference evidence="1" key="1">
    <citation type="thesis" date="2020" institute="ProQuest LLC" country="789 East Eisenhower Parkway, Ann Arbor, MI, USA">
        <title>Comparative Genomics and Chromosome Evolution.</title>
        <authorList>
            <person name="Mudd A.B."/>
        </authorList>
    </citation>
    <scope>NUCLEOTIDE SEQUENCE</scope>
    <source>
        <strain evidence="1">Female2</strain>
        <tissue evidence="1">Blood</tissue>
    </source>
</reference>
<sequence>MHVFKLARGNLTAKNVILNNENKVHSKISRVGLAINHTYMFRINKIQCLNSFYVHYIGGLISKFHIFVILRQILIIGPLKCTDHGQTHFCYQ</sequence>
<dbReference type="AlphaFoldDB" id="A0A8T2K430"/>
<evidence type="ECO:0000313" key="1">
    <source>
        <dbReference type="EMBL" id="KAG8449391.1"/>
    </source>
</evidence>
<evidence type="ECO:0000313" key="2">
    <source>
        <dbReference type="Proteomes" id="UP000812440"/>
    </source>
</evidence>
<keyword evidence="2" id="KW-1185">Reference proteome</keyword>
<proteinExistence type="predicted"/>
<protein>
    <submittedName>
        <fullName evidence="1">Uncharacterized protein</fullName>
    </submittedName>
</protein>
<dbReference type="EMBL" id="JAACNH010000003">
    <property type="protein sequence ID" value="KAG8449391.1"/>
    <property type="molecule type" value="Genomic_DNA"/>
</dbReference>
<organism evidence="1 2">
    <name type="scientific">Hymenochirus boettgeri</name>
    <name type="common">Congo dwarf clawed frog</name>
    <dbReference type="NCBI Taxonomy" id="247094"/>
    <lineage>
        <taxon>Eukaryota</taxon>
        <taxon>Metazoa</taxon>
        <taxon>Chordata</taxon>
        <taxon>Craniata</taxon>
        <taxon>Vertebrata</taxon>
        <taxon>Euteleostomi</taxon>
        <taxon>Amphibia</taxon>
        <taxon>Batrachia</taxon>
        <taxon>Anura</taxon>
        <taxon>Pipoidea</taxon>
        <taxon>Pipidae</taxon>
        <taxon>Pipinae</taxon>
        <taxon>Hymenochirus</taxon>
    </lineage>
</organism>
<name>A0A8T2K430_9PIPI</name>
<comment type="caution">
    <text evidence="1">The sequence shown here is derived from an EMBL/GenBank/DDBJ whole genome shotgun (WGS) entry which is preliminary data.</text>
</comment>
<accession>A0A8T2K430</accession>
<gene>
    <name evidence="1" type="ORF">GDO86_016152</name>
</gene>